<keyword evidence="1" id="KW-0175">Coiled coil</keyword>
<evidence type="ECO:0000259" key="3">
    <source>
        <dbReference type="Pfam" id="PF14309"/>
    </source>
</evidence>
<feature type="region of interest" description="Disordered" evidence="2">
    <location>
        <begin position="387"/>
        <end position="410"/>
    </location>
</feature>
<name>A0AAV2DUE0_9ROSI</name>
<feature type="domain" description="DUF4378" evidence="3">
    <location>
        <begin position="676"/>
        <end position="848"/>
    </location>
</feature>
<dbReference type="InterPro" id="IPR025486">
    <property type="entry name" value="DUF4378"/>
</dbReference>
<feature type="coiled-coil region" evidence="1">
    <location>
        <begin position="501"/>
        <end position="528"/>
    </location>
</feature>
<gene>
    <name evidence="4" type="ORF">LTRI10_LOCUS18969</name>
</gene>
<dbReference type="Pfam" id="PF14309">
    <property type="entry name" value="DUF4378"/>
    <property type="match status" value="1"/>
</dbReference>
<dbReference type="EMBL" id="OZ034816">
    <property type="protein sequence ID" value="CAL1377311.1"/>
    <property type="molecule type" value="Genomic_DNA"/>
</dbReference>
<evidence type="ECO:0000313" key="4">
    <source>
        <dbReference type="EMBL" id="CAL1377311.1"/>
    </source>
</evidence>
<dbReference type="PANTHER" id="PTHR40836:SF4">
    <property type="entry name" value="RB1-INDUCIBLE COILED-COIL PROTEIN"/>
    <property type="match status" value="1"/>
</dbReference>
<dbReference type="PANTHER" id="PTHR40836">
    <property type="entry name" value="RB1-INDUCIBLE COILED-COIL PROTEIN"/>
    <property type="match status" value="1"/>
</dbReference>
<feature type="region of interest" description="Disordered" evidence="2">
    <location>
        <begin position="221"/>
        <end position="267"/>
    </location>
</feature>
<dbReference type="AlphaFoldDB" id="A0AAV2DUE0"/>
<reference evidence="4 5" key="1">
    <citation type="submission" date="2024-04" db="EMBL/GenBank/DDBJ databases">
        <authorList>
            <person name="Fracassetti M."/>
        </authorList>
    </citation>
    <scope>NUCLEOTIDE SEQUENCE [LARGE SCALE GENOMIC DNA]</scope>
</reference>
<accession>A0AAV2DUE0</accession>
<evidence type="ECO:0000313" key="5">
    <source>
        <dbReference type="Proteomes" id="UP001497516"/>
    </source>
</evidence>
<proteinExistence type="predicted"/>
<feature type="compositionally biased region" description="Basic and acidic residues" evidence="2">
    <location>
        <begin position="171"/>
        <end position="180"/>
    </location>
</feature>
<evidence type="ECO:0000256" key="2">
    <source>
        <dbReference type="SAM" id="MobiDB-lite"/>
    </source>
</evidence>
<feature type="compositionally biased region" description="Basic and acidic residues" evidence="2">
    <location>
        <begin position="221"/>
        <end position="239"/>
    </location>
</feature>
<feature type="compositionally biased region" description="Polar residues" evidence="2">
    <location>
        <begin position="257"/>
        <end position="267"/>
    </location>
</feature>
<sequence>MGGLLLHLLDFNQDAMARKILASKRRVDGEIPVLEAPRNSLEMEVDSNHNCFDSGDDGLFFQQDEEDGPKSRFLPMEAPMKRLINEEMSRNRKTSPSIVARLMGVEMLPLDNVSVVHQPIHRRCESMENMILRNGKIEIGSEADCFSSSSNCSRKEQLDHWSNGHSSGKPTRREHPQEEELQKFKKEFEAWQAARFKECSRVAELVNVAGQLLAPKQFNRQDSRVAEADSEARQMKKSTESTSSHIQKPTSHERSPLQHQNSNMELSRTTSGNIENHCADLGERLQDKSSAQTRIVILKPGPDEFYSNEDCSCNSPPAIFEERGGMENFLQEVKERLTCELEGKAIKKRGSAVRGSGIETPFRELPSDHPKQIARDLAKHVRESVGTHLIRSESTRSSRSEMQQFSGYGSPEFMNRDTRRFLSERLKNVIRRKQTNWEIRQEEEPEMQTGSFRHGEDDGVGLCKELSSPKNLIRSLSAPVSGTSFGKLLLEDRHVLTGAHIRRKHEALDSVTEELKKQKKERFNIRQKVSSFRHNFTLRRMLFVKKFQRVESFNYGKDIHVVNARQPTSMNFGERQITMMENSTEVPPSPASICSSGQDDFWSRPADCLSQISTPDVTQEEDDYVMPEAFKDICSNLKELRKQINRLGLSDDDESELAASVDSIVEPLEEIDDKEESFIRDLLIASGLYDGSSTDICLSNPIPSSVFEQVQEEAAASSKKSAGKDNDEIEGSGKMLFDLMNEALTSVLNPGQRLMWVPCVRRNATGVRLPPLRGRKLHEKVWKMIRSYVYPTPSGNHNHGVKSGAADDVVESHLGSMNSWSCGLIDEEELDEVGKEMQLLIMSDLIQEALEEMCLP</sequence>
<feature type="compositionally biased region" description="Polar residues" evidence="2">
    <location>
        <begin position="240"/>
        <end position="249"/>
    </location>
</feature>
<feature type="compositionally biased region" description="Basic and acidic residues" evidence="2">
    <location>
        <begin position="387"/>
        <end position="399"/>
    </location>
</feature>
<organism evidence="4 5">
    <name type="scientific">Linum trigynum</name>
    <dbReference type="NCBI Taxonomy" id="586398"/>
    <lineage>
        <taxon>Eukaryota</taxon>
        <taxon>Viridiplantae</taxon>
        <taxon>Streptophyta</taxon>
        <taxon>Embryophyta</taxon>
        <taxon>Tracheophyta</taxon>
        <taxon>Spermatophyta</taxon>
        <taxon>Magnoliopsida</taxon>
        <taxon>eudicotyledons</taxon>
        <taxon>Gunneridae</taxon>
        <taxon>Pentapetalae</taxon>
        <taxon>rosids</taxon>
        <taxon>fabids</taxon>
        <taxon>Malpighiales</taxon>
        <taxon>Linaceae</taxon>
        <taxon>Linum</taxon>
    </lineage>
</organism>
<evidence type="ECO:0000256" key="1">
    <source>
        <dbReference type="SAM" id="Coils"/>
    </source>
</evidence>
<protein>
    <recommendedName>
        <fullName evidence="3">DUF4378 domain-containing protein</fullName>
    </recommendedName>
</protein>
<dbReference type="Proteomes" id="UP001497516">
    <property type="component" value="Chromosome 3"/>
</dbReference>
<keyword evidence="5" id="KW-1185">Reference proteome</keyword>
<feature type="region of interest" description="Disordered" evidence="2">
    <location>
        <begin position="156"/>
        <end position="180"/>
    </location>
</feature>